<proteinExistence type="predicted"/>
<evidence type="ECO:0000313" key="3">
    <source>
        <dbReference type="Proteomes" id="UP001157034"/>
    </source>
</evidence>
<gene>
    <name evidence="2" type="ORF">GCM10025881_34450</name>
</gene>
<dbReference type="SUPFAM" id="SSF103473">
    <property type="entry name" value="MFS general substrate transporter"/>
    <property type="match status" value="1"/>
</dbReference>
<evidence type="ECO:0000313" key="2">
    <source>
        <dbReference type="EMBL" id="GMA96621.1"/>
    </source>
</evidence>
<evidence type="ECO:0008006" key="4">
    <source>
        <dbReference type="Google" id="ProtNLM"/>
    </source>
</evidence>
<feature type="transmembrane region" description="Helical" evidence="1">
    <location>
        <begin position="48"/>
        <end position="76"/>
    </location>
</feature>
<evidence type="ECO:0000256" key="1">
    <source>
        <dbReference type="SAM" id="Phobius"/>
    </source>
</evidence>
<accession>A0ABQ6KE70</accession>
<reference evidence="3" key="1">
    <citation type="journal article" date="2019" name="Int. J. Syst. Evol. Microbiol.">
        <title>The Global Catalogue of Microorganisms (GCM) 10K type strain sequencing project: providing services to taxonomists for standard genome sequencing and annotation.</title>
        <authorList>
            <consortium name="The Broad Institute Genomics Platform"/>
            <consortium name="The Broad Institute Genome Sequencing Center for Infectious Disease"/>
            <person name="Wu L."/>
            <person name="Ma J."/>
        </authorList>
    </citation>
    <scope>NUCLEOTIDE SEQUENCE [LARGE SCALE GENOMIC DNA]</scope>
    <source>
        <strain evidence="3">NBRC 108894</strain>
    </source>
</reference>
<protein>
    <recommendedName>
        <fullName evidence="4">Major facilitator superfamily (MFS) profile domain-containing protein</fullName>
    </recommendedName>
</protein>
<dbReference type="Proteomes" id="UP001157034">
    <property type="component" value="Unassembled WGS sequence"/>
</dbReference>
<keyword evidence="1" id="KW-0812">Transmembrane</keyword>
<keyword evidence="1" id="KW-0472">Membrane</keyword>
<comment type="caution">
    <text evidence="2">The sequence shown here is derived from an EMBL/GenBank/DDBJ whole genome shotgun (WGS) entry which is preliminary data.</text>
</comment>
<dbReference type="InterPro" id="IPR036259">
    <property type="entry name" value="MFS_trans_sf"/>
</dbReference>
<sequence length="93" mass="9582">MSGALEAPWRGRILALVGIVLVAFDLRSAVSAVSPLIDLIQHDIALGPVLVGVIGSLAPVAFAICGILGPLVARLLGLEGRSSRPWCSWSPGT</sequence>
<dbReference type="EMBL" id="BSVB01000001">
    <property type="protein sequence ID" value="GMA96621.1"/>
    <property type="molecule type" value="Genomic_DNA"/>
</dbReference>
<name>A0ABQ6KE70_9MICO</name>
<dbReference type="RefSeq" id="WP_284255149.1">
    <property type="nucleotide sequence ID" value="NZ_BSVB01000001.1"/>
</dbReference>
<organism evidence="2 3">
    <name type="scientific">Pseudolysinimonas kribbensis</name>
    <dbReference type="NCBI Taxonomy" id="433641"/>
    <lineage>
        <taxon>Bacteria</taxon>
        <taxon>Bacillati</taxon>
        <taxon>Actinomycetota</taxon>
        <taxon>Actinomycetes</taxon>
        <taxon>Micrococcales</taxon>
        <taxon>Microbacteriaceae</taxon>
        <taxon>Pseudolysinimonas</taxon>
    </lineage>
</organism>
<keyword evidence="3" id="KW-1185">Reference proteome</keyword>
<keyword evidence="1" id="KW-1133">Transmembrane helix</keyword>